<dbReference type="InterPro" id="IPR050194">
    <property type="entry name" value="Glycosyltransferase_grp1"/>
</dbReference>
<gene>
    <name evidence="2" type="ORF">A3A36_01460</name>
</gene>
<dbReference type="Pfam" id="PF13439">
    <property type="entry name" value="Glyco_transf_4"/>
    <property type="match status" value="1"/>
</dbReference>
<reference evidence="2 3" key="1">
    <citation type="journal article" date="2016" name="Nat. Commun.">
        <title>Thousands of microbial genomes shed light on interconnected biogeochemical processes in an aquifer system.</title>
        <authorList>
            <person name="Anantharaman K."/>
            <person name="Brown C.T."/>
            <person name="Hug L.A."/>
            <person name="Sharon I."/>
            <person name="Castelle C.J."/>
            <person name="Probst A.J."/>
            <person name="Thomas B.C."/>
            <person name="Singh A."/>
            <person name="Wilkins M.J."/>
            <person name="Karaoz U."/>
            <person name="Brodie E.L."/>
            <person name="Williams K.H."/>
            <person name="Hubbard S.S."/>
            <person name="Banfield J.F."/>
        </authorList>
    </citation>
    <scope>NUCLEOTIDE SEQUENCE [LARGE SCALE GENOMIC DNA]</scope>
</reference>
<dbReference type="Proteomes" id="UP000178811">
    <property type="component" value="Unassembled WGS sequence"/>
</dbReference>
<accession>A0A1F6EXK3</accession>
<evidence type="ECO:0000313" key="3">
    <source>
        <dbReference type="Proteomes" id="UP000178811"/>
    </source>
</evidence>
<dbReference type="Gene3D" id="3.40.50.2000">
    <property type="entry name" value="Glycogen Phosphorylase B"/>
    <property type="match status" value="2"/>
</dbReference>
<dbReference type="EMBL" id="MFLW01000013">
    <property type="protein sequence ID" value="OGG78337.1"/>
    <property type="molecule type" value="Genomic_DNA"/>
</dbReference>
<evidence type="ECO:0000259" key="1">
    <source>
        <dbReference type="Pfam" id="PF13439"/>
    </source>
</evidence>
<evidence type="ECO:0000313" key="2">
    <source>
        <dbReference type="EMBL" id="OGG78337.1"/>
    </source>
</evidence>
<dbReference type="PANTHER" id="PTHR45947">
    <property type="entry name" value="SULFOQUINOVOSYL TRANSFERASE SQD2"/>
    <property type="match status" value="1"/>
</dbReference>
<feature type="domain" description="Glycosyltransferase subfamily 4-like N-terminal" evidence="1">
    <location>
        <begin position="12"/>
        <end position="196"/>
    </location>
</feature>
<proteinExistence type="predicted"/>
<dbReference type="InterPro" id="IPR028098">
    <property type="entry name" value="Glyco_trans_4-like_N"/>
</dbReference>
<dbReference type="AlphaFoldDB" id="A0A1F6EXK3"/>
<dbReference type="CDD" id="cd03801">
    <property type="entry name" value="GT4_PimA-like"/>
    <property type="match status" value="1"/>
</dbReference>
<dbReference type="PANTHER" id="PTHR45947:SF3">
    <property type="entry name" value="SULFOQUINOVOSYL TRANSFERASE SQD2"/>
    <property type="match status" value="1"/>
</dbReference>
<name>A0A1F6EXK3_9BACT</name>
<organism evidence="2 3">
    <name type="scientific">Candidatus Kaiserbacteria bacterium RIFCSPLOWO2_01_FULL_52_12b</name>
    <dbReference type="NCBI Taxonomy" id="1798509"/>
    <lineage>
        <taxon>Bacteria</taxon>
        <taxon>Candidatus Kaiseribacteriota</taxon>
    </lineage>
</organism>
<dbReference type="Pfam" id="PF13692">
    <property type="entry name" value="Glyco_trans_1_4"/>
    <property type="match status" value="1"/>
</dbReference>
<sequence>MRIAINLTRDSVGGITSSNLNLVNYLYKLDYEFVGLELTSRIYMKSPALFRHFDPEVFDHHILNIHHVPLIDALKHSTMINDVENIYKEPIQIVRSILKDTRPDVVLLSGTYYMPWLISIAAKAEKLPVVLWYSGVLSKETEHYPEEMRKIFLSMERAVIKNATKIIFPSELCKKTVKQLVLRSKINNSYVIPNPVANIFTDPSAVDASIERRIAAVGRYSRIKNFDKFFDLHHELRKRKWRHTASFVTNPDANLKKMPRTVELLPPMTSEGLKKFYLAQGLVLCPSTFETFGNVPMEAACLGIPVLVSDKMGCAEILKKVGLANMVISFDDIEKVADRAQELCGQSILPRQLNALKRILDNNFISEEIRAVLDDSIRKDNFISKY</sequence>
<protein>
    <recommendedName>
        <fullName evidence="1">Glycosyltransferase subfamily 4-like N-terminal domain-containing protein</fullName>
    </recommendedName>
</protein>
<dbReference type="SUPFAM" id="SSF53756">
    <property type="entry name" value="UDP-Glycosyltransferase/glycogen phosphorylase"/>
    <property type="match status" value="1"/>
</dbReference>
<dbReference type="GO" id="GO:0016757">
    <property type="term" value="F:glycosyltransferase activity"/>
    <property type="evidence" value="ECO:0007669"/>
    <property type="project" value="TreeGrafter"/>
</dbReference>
<comment type="caution">
    <text evidence="2">The sequence shown here is derived from an EMBL/GenBank/DDBJ whole genome shotgun (WGS) entry which is preliminary data.</text>
</comment>